<evidence type="ECO:0000313" key="2">
    <source>
        <dbReference type="Proteomes" id="UP001062846"/>
    </source>
</evidence>
<keyword evidence="2" id="KW-1185">Reference proteome</keyword>
<proteinExistence type="predicted"/>
<dbReference type="EMBL" id="CM046395">
    <property type="protein sequence ID" value="KAI8544315.1"/>
    <property type="molecule type" value="Genomic_DNA"/>
</dbReference>
<reference evidence="1" key="1">
    <citation type="submission" date="2022-02" db="EMBL/GenBank/DDBJ databases">
        <title>Plant Genome Project.</title>
        <authorList>
            <person name="Zhang R.-G."/>
        </authorList>
    </citation>
    <scope>NUCLEOTIDE SEQUENCE</scope>
    <source>
        <strain evidence="1">AT1</strain>
    </source>
</reference>
<gene>
    <name evidence="1" type="ORF">RHMOL_Rhmol08G0287000</name>
</gene>
<organism evidence="1 2">
    <name type="scientific">Rhododendron molle</name>
    <name type="common">Chinese azalea</name>
    <name type="synonym">Azalea mollis</name>
    <dbReference type="NCBI Taxonomy" id="49168"/>
    <lineage>
        <taxon>Eukaryota</taxon>
        <taxon>Viridiplantae</taxon>
        <taxon>Streptophyta</taxon>
        <taxon>Embryophyta</taxon>
        <taxon>Tracheophyta</taxon>
        <taxon>Spermatophyta</taxon>
        <taxon>Magnoliopsida</taxon>
        <taxon>eudicotyledons</taxon>
        <taxon>Gunneridae</taxon>
        <taxon>Pentapetalae</taxon>
        <taxon>asterids</taxon>
        <taxon>Ericales</taxon>
        <taxon>Ericaceae</taxon>
        <taxon>Ericoideae</taxon>
        <taxon>Rhodoreae</taxon>
        <taxon>Rhododendron</taxon>
    </lineage>
</organism>
<protein>
    <submittedName>
        <fullName evidence="1">Uncharacterized protein</fullName>
    </submittedName>
</protein>
<evidence type="ECO:0000313" key="1">
    <source>
        <dbReference type="EMBL" id="KAI8544315.1"/>
    </source>
</evidence>
<comment type="caution">
    <text evidence="1">The sequence shown here is derived from an EMBL/GenBank/DDBJ whole genome shotgun (WGS) entry which is preliminary data.</text>
</comment>
<sequence>MIFSEGVEKTIEQTGHDQNSKTTAALYPSFFHFAFHQNYEQTLPEKKRNTSSSPKEKTKSKSQSATKSYRSREGERRSNGGVSQSFVIFPSRPPHAYGGISATLRIDCSFDCSSNRMHGVGISIPSSIQS</sequence>
<dbReference type="Proteomes" id="UP001062846">
    <property type="component" value="Chromosome 8"/>
</dbReference>
<name>A0ACC0MTT6_RHOML</name>
<accession>A0ACC0MTT6</accession>